<dbReference type="OrthoDB" id="7876236at2"/>
<evidence type="ECO:0000313" key="3">
    <source>
        <dbReference type="Proteomes" id="UP000294662"/>
    </source>
</evidence>
<dbReference type="EMBL" id="SMFP01000001">
    <property type="protein sequence ID" value="TDE41061.1"/>
    <property type="molecule type" value="Genomic_DNA"/>
</dbReference>
<gene>
    <name evidence="2" type="ORF">E1B25_02280</name>
</gene>
<evidence type="ECO:0000256" key="1">
    <source>
        <dbReference type="SAM" id="SignalP"/>
    </source>
</evidence>
<proteinExistence type="predicted"/>
<dbReference type="AlphaFoldDB" id="A0A4R5F0X2"/>
<comment type="caution">
    <text evidence="2">The sequence shown here is derived from an EMBL/GenBank/DDBJ whole genome shotgun (WGS) entry which is preliminary data.</text>
</comment>
<sequence>MIFRILFLILSFALTGPAAAAPSGGYGGGGAGGGGGDGSVGGISGRVTKSVMHSLNNGFNSCQRFKTVYRFDCYRQVYMRAANQMAGIPAYRPARLALEGVKDTLDQIVARHADPTASRSHQGFQSYRAITPEAVPAAKRDLTRALEEAETTLLRSAGQSNSHFTSIAQAVHSNKVLLRSALLEMFGPVLALLD</sequence>
<reference evidence="2 3" key="1">
    <citation type="submission" date="2019-03" db="EMBL/GenBank/DDBJ databases">
        <authorList>
            <person name="Zhang S."/>
        </authorList>
    </citation>
    <scope>NUCLEOTIDE SEQUENCE [LARGE SCALE GENOMIC DNA]</scope>
    <source>
        <strain evidence="2 3">S4J41</strain>
    </source>
</reference>
<keyword evidence="1" id="KW-0732">Signal</keyword>
<feature type="chain" id="PRO_5020305677" evidence="1">
    <location>
        <begin position="21"/>
        <end position="194"/>
    </location>
</feature>
<protein>
    <submittedName>
        <fullName evidence="2">Uncharacterized protein</fullName>
    </submittedName>
</protein>
<feature type="signal peptide" evidence="1">
    <location>
        <begin position="1"/>
        <end position="20"/>
    </location>
</feature>
<accession>A0A4R5F0X2</accession>
<name>A0A4R5F0X2_9RHOB</name>
<dbReference type="Proteomes" id="UP000294662">
    <property type="component" value="Unassembled WGS sequence"/>
</dbReference>
<dbReference type="RefSeq" id="WP_132827051.1">
    <property type="nucleotide sequence ID" value="NZ_SMFP01000001.1"/>
</dbReference>
<organism evidence="2 3">
    <name type="scientific">Antarcticimicrobium sediminis</name>
    <dbReference type="NCBI Taxonomy" id="2546227"/>
    <lineage>
        <taxon>Bacteria</taxon>
        <taxon>Pseudomonadati</taxon>
        <taxon>Pseudomonadota</taxon>
        <taxon>Alphaproteobacteria</taxon>
        <taxon>Rhodobacterales</taxon>
        <taxon>Paracoccaceae</taxon>
        <taxon>Antarcticimicrobium</taxon>
    </lineage>
</organism>
<evidence type="ECO:0000313" key="2">
    <source>
        <dbReference type="EMBL" id="TDE41061.1"/>
    </source>
</evidence>
<keyword evidence="3" id="KW-1185">Reference proteome</keyword>